<dbReference type="AlphaFoldDB" id="A0A8T2UHX9"/>
<protein>
    <recommendedName>
        <fullName evidence="4">Transmembrane protein</fullName>
    </recommendedName>
</protein>
<organism evidence="2 3">
    <name type="scientific">Ceratopteris richardii</name>
    <name type="common">Triangle waterfern</name>
    <dbReference type="NCBI Taxonomy" id="49495"/>
    <lineage>
        <taxon>Eukaryota</taxon>
        <taxon>Viridiplantae</taxon>
        <taxon>Streptophyta</taxon>
        <taxon>Embryophyta</taxon>
        <taxon>Tracheophyta</taxon>
        <taxon>Polypodiopsida</taxon>
        <taxon>Polypodiidae</taxon>
        <taxon>Polypodiales</taxon>
        <taxon>Pteridineae</taxon>
        <taxon>Pteridaceae</taxon>
        <taxon>Parkerioideae</taxon>
        <taxon>Ceratopteris</taxon>
    </lineage>
</organism>
<name>A0A8T2UHX9_CERRI</name>
<comment type="caution">
    <text evidence="2">The sequence shown here is derived from an EMBL/GenBank/DDBJ whole genome shotgun (WGS) entry which is preliminary data.</text>
</comment>
<keyword evidence="1" id="KW-0812">Transmembrane</keyword>
<reference evidence="2" key="1">
    <citation type="submission" date="2021-08" db="EMBL/GenBank/DDBJ databases">
        <title>WGS assembly of Ceratopteris richardii.</title>
        <authorList>
            <person name="Marchant D.B."/>
            <person name="Chen G."/>
            <person name="Jenkins J."/>
            <person name="Shu S."/>
            <person name="Leebens-Mack J."/>
            <person name="Grimwood J."/>
            <person name="Schmutz J."/>
            <person name="Soltis P."/>
            <person name="Soltis D."/>
            <person name="Chen Z.-H."/>
        </authorList>
    </citation>
    <scope>NUCLEOTIDE SEQUENCE</scope>
    <source>
        <strain evidence="2">Whitten #5841</strain>
        <tissue evidence="2">Leaf</tissue>
    </source>
</reference>
<evidence type="ECO:0000313" key="2">
    <source>
        <dbReference type="EMBL" id="KAH7434278.1"/>
    </source>
</evidence>
<feature type="transmembrane region" description="Helical" evidence="1">
    <location>
        <begin position="98"/>
        <end position="118"/>
    </location>
</feature>
<dbReference type="EMBL" id="CM035411">
    <property type="protein sequence ID" value="KAH7434278.1"/>
    <property type="molecule type" value="Genomic_DNA"/>
</dbReference>
<sequence>MAFSGSSCTSDDMICPRSSVLLSGLPPAAGQLLQRFLSVAPHFAVDPSAENLQHHGQDGRDKLLRTPEFSFLGFASLLLGISSTLMLLGIFAFMVGFVLMPLILPASIFVCVGAVLPVSKEGSRPSASLTSCSIWKVKFLRKEAPY</sequence>
<evidence type="ECO:0000313" key="3">
    <source>
        <dbReference type="Proteomes" id="UP000825935"/>
    </source>
</evidence>
<accession>A0A8T2UHX9</accession>
<dbReference type="Proteomes" id="UP000825935">
    <property type="component" value="Chromosome 6"/>
</dbReference>
<keyword evidence="1" id="KW-1133">Transmembrane helix</keyword>
<gene>
    <name evidence="2" type="ORF">KP509_06G008900</name>
</gene>
<proteinExistence type="predicted"/>
<evidence type="ECO:0000256" key="1">
    <source>
        <dbReference type="SAM" id="Phobius"/>
    </source>
</evidence>
<dbReference type="OrthoDB" id="1936751at2759"/>
<dbReference type="PANTHER" id="PTHR34781">
    <property type="entry name" value="TRANSMEMBRANE PROTEIN"/>
    <property type="match status" value="1"/>
</dbReference>
<keyword evidence="1" id="KW-0472">Membrane</keyword>
<feature type="transmembrane region" description="Helical" evidence="1">
    <location>
        <begin position="69"/>
        <end position="92"/>
    </location>
</feature>
<keyword evidence="3" id="KW-1185">Reference proteome</keyword>
<dbReference type="PANTHER" id="PTHR34781:SF2">
    <property type="entry name" value="TRANSMEMBRANE PROTEIN"/>
    <property type="match status" value="1"/>
</dbReference>
<evidence type="ECO:0008006" key="4">
    <source>
        <dbReference type="Google" id="ProtNLM"/>
    </source>
</evidence>